<feature type="region of interest" description="Disordered" evidence="2">
    <location>
        <begin position="141"/>
        <end position="160"/>
    </location>
</feature>
<keyword evidence="4" id="KW-1185">Reference proteome</keyword>
<proteinExistence type="predicted"/>
<dbReference type="RefSeq" id="WP_343921092.1">
    <property type="nucleotide sequence ID" value="NZ_BAAAJT010000003.1"/>
</dbReference>
<dbReference type="EMBL" id="JBHUGD010000004">
    <property type="protein sequence ID" value="MFD1949100.1"/>
    <property type="molecule type" value="Genomic_DNA"/>
</dbReference>
<reference evidence="4" key="1">
    <citation type="journal article" date="2019" name="Int. J. Syst. Evol. Microbiol.">
        <title>The Global Catalogue of Microorganisms (GCM) 10K type strain sequencing project: providing services to taxonomists for standard genome sequencing and annotation.</title>
        <authorList>
            <consortium name="The Broad Institute Genomics Platform"/>
            <consortium name="The Broad Institute Genome Sequencing Center for Infectious Disease"/>
            <person name="Wu L."/>
            <person name="Ma J."/>
        </authorList>
    </citation>
    <scope>NUCLEOTIDE SEQUENCE [LARGE SCALE GENOMIC DNA]</scope>
    <source>
        <strain evidence="4">CGMCC 1.12477</strain>
    </source>
</reference>
<evidence type="ECO:0000256" key="2">
    <source>
        <dbReference type="SAM" id="MobiDB-lite"/>
    </source>
</evidence>
<gene>
    <name evidence="3" type="ORF">ACFSDE_20010</name>
</gene>
<evidence type="ECO:0008006" key="5">
    <source>
        <dbReference type="Google" id="ProtNLM"/>
    </source>
</evidence>
<feature type="region of interest" description="Disordered" evidence="2">
    <location>
        <begin position="296"/>
        <end position="353"/>
    </location>
</feature>
<feature type="compositionally biased region" description="Acidic residues" evidence="2">
    <location>
        <begin position="312"/>
        <end position="353"/>
    </location>
</feature>
<protein>
    <recommendedName>
        <fullName evidence="5">Cellulose-binding protein</fullName>
    </recommendedName>
</protein>
<keyword evidence="1" id="KW-0175">Coiled coil</keyword>
<feature type="coiled-coil region" evidence="1">
    <location>
        <begin position="30"/>
        <end position="64"/>
    </location>
</feature>
<evidence type="ECO:0000313" key="4">
    <source>
        <dbReference type="Proteomes" id="UP001597351"/>
    </source>
</evidence>
<dbReference type="Proteomes" id="UP001597351">
    <property type="component" value="Unassembled WGS sequence"/>
</dbReference>
<evidence type="ECO:0000256" key="1">
    <source>
        <dbReference type="SAM" id="Coils"/>
    </source>
</evidence>
<accession>A0ABW4TR25</accession>
<evidence type="ECO:0000313" key="3">
    <source>
        <dbReference type="EMBL" id="MFD1949100.1"/>
    </source>
</evidence>
<name>A0ABW4TR25_9ACTN</name>
<comment type="caution">
    <text evidence="3">The sequence shown here is derived from an EMBL/GenBank/DDBJ whole genome shotgun (WGS) entry which is preliminary data.</text>
</comment>
<organism evidence="3 4">
    <name type="scientific">Nocardioides aestuarii</name>
    <dbReference type="NCBI Taxonomy" id="252231"/>
    <lineage>
        <taxon>Bacteria</taxon>
        <taxon>Bacillati</taxon>
        <taxon>Actinomycetota</taxon>
        <taxon>Actinomycetes</taxon>
        <taxon>Propionibacteriales</taxon>
        <taxon>Nocardioidaceae</taxon>
        <taxon>Nocardioides</taxon>
    </lineage>
</organism>
<sequence>MSDTTSTGGSEPSFRIVRRGYEPTDVNRHVADLLKEQGNQQQRIAELSAKVRELEASRTLQAEQAPEPATFADLGKRVGDILTLAEDEAAEIRGNARADADALLAEATSTAERQRTDAQEYAAARRAEADEEAERLVAGAHRRADELGDEAEREASARRAEADAVYEAQQAEAARAAADFETTLAARRDAAEGEFAAQFETAKSQLVEAQSHLDRTRGDAQRIRTEAETGARRLVEDAQKEAEGIIAAARTHADRIREESDRELVAATQRRDSINAQLGNVRQMLATLTGGAAAGLLTDKPEDAVGASTEEPAQEPEVDDAELEVDDAELQVAEAEAEEPAEAVDEADDDEKA</sequence>